<keyword evidence="4" id="KW-1185">Reference proteome</keyword>
<gene>
    <name evidence="3" type="ordered locus">TherJR_2846</name>
</gene>
<dbReference type="PANTHER" id="PTHR43630:SF2">
    <property type="entry name" value="GLYCOSYLTRANSFERASE"/>
    <property type="match status" value="1"/>
</dbReference>
<dbReference type="CDD" id="cd02511">
    <property type="entry name" value="Beta4Glucosyltransferase"/>
    <property type="match status" value="1"/>
</dbReference>
<dbReference type="PANTHER" id="PTHR43630">
    <property type="entry name" value="POLY-BETA-1,6-N-ACETYL-D-GLUCOSAMINE SYNTHASE"/>
    <property type="match status" value="1"/>
</dbReference>
<dbReference type="CAZy" id="GT2">
    <property type="family name" value="Glycosyltransferase Family 2"/>
</dbReference>
<evidence type="ECO:0000259" key="2">
    <source>
        <dbReference type="Pfam" id="PF00535"/>
    </source>
</evidence>
<keyword evidence="1" id="KW-0812">Transmembrane</keyword>
<dbReference type="Pfam" id="PF00535">
    <property type="entry name" value="Glycos_transf_2"/>
    <property type="match status" value="1"/>
</dbReference>
<proteinExistence type="predicted"/>
<feature type="domain" description="Glycosyltransferase 2-like" evidence="2">
    <location>
        <begin position="7"/>
        <end position="132"/>
    </location>
</feature>
<feature type="transmembrane region" description="Helical" evidence="1">
    <location>
        <begin position="221"/>
        <end position="240"/>
    </location>
</feature>
<dbReference type="Proteomes" id="UP000002377">
    <property type="component" value="Chromosome"/>
</dbReference>
<dbReference type="KEGG" id="tjr:TherJR_2846"/>
<evidence type="ECO:0000313" key="4">
    <source>
        <dbReference type="Proteomes" id="UP000002377"/>
    </source>
</evidence>
<dbReference type="HOGENOM" id="CLU_065962_1_0_9"/>
<dbReference type="InterPro" id="IPR001173">
    <property type="entry name" value="Glyco_trans_2-like"/>
</dbReference>
<dbReference type="STRING" id="635013.TherJR_2846"/>
<keyword evidence="1" id="KW-0472">Membrane</keyword>
<keyword evidence="3" id="KW-0808">Transferase</keyword>
<dbReference type="SUPFAM" id="SSF53448">
    <property type="entry name" value="Nucleotide-diphospho-sugar transferases"/>
    <property type="match status" value="1"/>
</dbReference>
<accession>D5XD02</accession>
<dbReference type="InterPro" id="IPR029044">
    <property type="entry name" value="Nucleotide-diphossugar_trans"/>
</dbReference>
<protein>
    <submittedName>
        <fullName evidence="3">Glycosyl transferase family 2</fullName>
    </submittedName>
</protein>
<organism evidence="3 4">
    <name type="scientific">Thermincola potens (strain JR)</name>
    <dbReference type="NCBI Taxonomy" id="635013"/>
    <lineage>
        <taxon>Bacteria</taxon>
        <taxon>Bacillati</taxon>
        <taxon>Bacillota</taxon>
        <taxon>Clostridia</taxon>
        <taxon>Eubacteriales</taxon>
        <taxon>Thermincolaceae</taxon>
        <taxon>Thermincola</taxon>
    </lineage>
</organism>
<name>D5XD02_THEPJ</name>
<dbReference type="EMBL" id="CP002028">
    <property type="protein sequence ID" value="ADG83678.1"/>
    <property type="molecule type" value="Genomic_DNA"/>
</dbReference>
<dbReference type="eggNOG" id="COG0463">
    <property type="taxonomic scope" value="Bacteria"/>
</dbReference>
<dbReference type="Gene3D" id="3.90.550.10">
    <property type="entry name" value="Spore Coat Polysaccharide Biosynthesis Protein SpsA, Chain A"/>
    <property type="match status" value="1"/>
</dbReference>
<sequence>MAEQKISVVIITKNEEKHIEECLESVQWADEIIVVDSFSTDATVEICRKYTDKVFQREWTGFADQKNYGIELSGCPWVLSIDADERITPALKEEITKAMQNDRFAGYYIPRKNYLNSRWMRYAAQYPDYQLRLFRNTARFDGREVHERVTVNGPVGYLKEPMVHCTYQNLDQFVEKINKYTCLEAVERLKKNRDIPIYLFLYLPLRKFFSLYIYRKGYKDGVLGLIISGLAAFYVFLELAKAWEKKNLTN</sequence>
<evidence type="ECO:0000256" key="1">
    <source>
        <dbReference type="SAM" id="Phobius"/>
    </source>
</evidence>
<dbReference type="AlphaFoldDB" id="D5XD02"/>
<keyword evidence="1" id="KW-1133">Transmembrane helix</keyword>
<dbReference type="RefSeq" id="WP_013121668.1">
    <property type="nucleotide sequence ID" value="NC_014152.1"/>
</dbReference>
<evidence type="ECO:0000313" key="3">
    <source>
        <dbReference type="EMBL" id="ADG83678.1"/>
    </source>
</evidence>
<reference evidence="3 4" key="1">
    <citation type="submission" date="2010-05" db="EMBL/GenBank/DDBJ databases">
        <title>Complete sequence of Thermincola sp. JR.</title>
        <authorList>
            <consortium name="US DOE Joint Genome Institute"/>
            <person name="Lucas S."/>
            <person name="Copeland A."/>
            <person name="Lapidus A."/>
            <person name="Cheng J.-F."/>
            <person name="Bruce D."/>
            <person name="Goodwin L."/>
            <person name="Pitluck S."/>
            <person name="Chertkov O."/>
            <person name="Detter J.C."/>
            <person name="Han C."/>
            <person name="Tapia R."/>
            <person name="Land M."/>
            <person name="Hauser L."/>
            <person name="Kyrpides N."/>
            <person name="Mikhailova N."/>
            <person name="Hazen T.C."/>
            <person name="Woyke T."/>
        </authorList>
    </citation>
    <scope>NUCLEOTIDE SEQUENCE [LARGE SCALE GENOMIC DNA]</scope>
    <source>
        <strain evidence="3 4">JR</strain>
    </source>
</reference>
<dbReference type="GO" id="GO:0016740">
    <property type="term" value="F:transferase activity"/>
    <property type="evidence" value="ECO:0007669"/>
    <property type="project" value="UniProtKB-KW"/>
</dbReference>